<keyword evidence="1" id="KW-0812">Transmembrane</keyword>
<feature type="transmembrane region" description="Helical" evidence="1">
    <location>
        <begin position="73"/>
        <end position="91"/>
    </location>
</feature>
<protein>
    <recommendedName>
        <fullName evidence="4">MFS transporter</fullName>
    </recommendedName>
</protein>
<feature type="transmembrane region" description="Helical" evidence="1">
    <location>
        <begin position="429"/>
        <end position="446"/>
    </location>
</feature>
<keyword evidence="1" id="KW-1133">Transmembrane helix</keyword>
<dbReference type="OrthoDB" id="2243815at2"/>
<feature type="transmembrane region" description="Helical" evidence="1">
    <location>
        <begin position="41"/>
        <end position="61"/>
    </location>
</feature>
<name>A0A376H376_ENTGA</name>
<feature type="transmembrane region" description="Helical" evidence="1">
    <location>
        <begin position="97"/>
        <end position="115"/>
    </location>
</feature>
<feature type="transmembrane region" description="Helical" evidence="1">
    <location>
        <begin position="255"/>
        <end position="277"/>
    </location>
</feature>
<gene>
    <name evidence="2" type="ORF">NCTC12360_03340</name>
</gene>
<accession>A0A376H376</accession>
<feature type="transmembrane region" description="Helical" evidence="1">
    <location>
        <begin position="158"/>
        <end position="176"/>
    </location>
</feature>
<evidence type="ECO:0000313" key="2">
    <source>
        <dbReference type="EMBL" id="STD84793.1"/>
    </source>
</evidence>
<dbReference type="AlphaFoldDB" id="A0A376H376"/>
<reference evidence="2 3" key="1">
    <citation type="submission" date="2018-06" db="EMBL/GenBank/DDBJ databases">
        <authorList>
            <consortium name="Pathogen Informatics"/>
            <person name="Doyle S."/>
        </authorList>
    </citation>
    <scope>NUCLEOTIDE SEQUENCE [LARGE SCALE GENOMIC DNA]</scope>
    <source>
        <strain evidence="2 3">NCTC12360</strain>
    </source>
</reference>
<proteinExistence type="predicted"/>
<dbReference type="EMBL" id="UFYW01000001">
    <property type="protein sequence ID" value="STD84793.1"/>
    <property type="molecule type" value="Genomic_DNA"/>
</dbReference>
<feature type="transmembrane region" description="Helical" evidence="1">
    <location>
        <begin position="387"/>
        <end position="408"/>
    </location>
</feature>
<feature type="transmembrane region" description="Helical" evidence="1">
    <location>
        <begin position="289"/>
        <end position="305"/>
    </location>
</feature>
<organism evidence="2 3">
    <name type="scientific">Enterococcus gallinarum</name>
    <dbReference type="NCBI Taxonomy" id="1353"/>
    <lineage>
        <taxon>Bacteria</taxon>
        <taxon>Bacillati</taxon>
        <taxon>Bacillota</taxon>
        <taxon>Bacilli</taxon>
        <taxon>Lactobacillales</taxon>
        <taxon>Enterococcaceae</taxon>
        <taxon>Enterococcus</taxon>
    </lineage>
</organism>
<dbReference type="RefSeq" id="WP_060813808.1">
    <property type="nucleotide sequence ID" value="NZ_JBHULA010000035.1"/>
</dbReference>
<feature type="transmembrane region" description="Helical" evidence="1">
    <location>
        <begin position="196"/>
        <end position="214"/>
    </location>
</feature>
<feature type="transmembrane region" description="Helical" evidence="1">
    <location>
        <begin position="317"/>
        <end position="347"/>
    </location>
</feature>
<feature type="transmembrane region" description="Helical" evidence="1">
    <location>
        <begin position="226"/>
        <end position="243"/>
    </location>
</feature>
<dbReference type="Proteomes" id="UP000254807">
    <property type="component" value="Unassembled WGS sequence"/>
</dbReference>
<feature type="transmembrane region" description="Helical" evidence="1">
    <location>
        <begin position="12"/>
        <end position="35"/>
    </location>
</feature>
<evidence type="ECO:0008006" key="4">
    <source>
        <dbReference type="Google" id="ProtNLM"/>
    </source>
</evidence>
<keyword evidence="1" id="KW-0472">Membrane</keyword>
<evidence type="ECO:0000313" key="3">
    <source>
        <dbReference type="Proteomes" id="UP000254807"/>
    </source>
</evidence>
<feature type="transmembrane region" description="Helical" evidence="1">
    <location>
        <begin position="136"/>
        <end position="152"/>
    </location>
</feature>
<sequence length="468" mass="53238">MVQRIKKWLVTFAQTTPFLLSNTVIVIPYLLFLGLNDGKSWLTILPFTLFYTLRMTGIFLIRSIRLGLDSYTLLIGALLMGGVGAFAGILGVYYFPFFYLSGSLLGLSASWLVPTNRTVNLHEKNLGFTNMTRKKMPFALFLLILLLVVMEWSGTTKLIAAFGLYTMFYVMAYHTVTHYPRYSIDFKQMNSKVIAFKELLLFLIFFLLLFLLRNARLLANIQLLDWAIYGFFVLFLGAVFYLGRAKKHWKLPSWLNVLTFLNGMLGNFVFLFGALYLGSLYGTEALTRYLYLPYLAGMILSMILGKRILQGISPNTVPVLLGGLALSLFVLLFPQSFVFGLFLLSFWQSLTSSWLNQRYAQEPSLPVDQRMIAKFTTQNKGSVTHQFVMMAFLLIMTTLFDRPLNILLQLSGNDPLSSPDLHVLNDAKWLNCGILMVGVIVVYVLWKKSRSTGESDETIKTNDDFPME</sequence>
<keyword evidence="3" id="KW-1185">Reference proteome</keyword>
<evidence type="ECO:0000256" key="1">
    <source>
        <dbReference type="SAM" id="Phobius"/>
    </source>
</evidence>